<evidence type="ECO:0000256" key="3">
    <source>
        <dbReference type="ARBA" id="ARBA00022452"/>
    </source>
</evidence>
<feature type="chain" id="PRO_5047420330" evidence="9">
    <location>
        <begin position="24"/>
        <end position="1300"/>
    </location>
</feature>
<dbReference type="RefSeq" id="WP_228198973.1">
    <property type="nucleotide sequence ID" value="NZ_JBHRSF010000003.1"/>
</dbReference>
<dbReference type="Proteomes" id="UP001595455">
    <property type="component" value="Unassembled WGS sequence"/>
</dbReference>
<dbReference type="EMBL" id="JBHRSF010000003">
    <property type="protein sequence ID" value="MFC2993826.1"/>
    <property type="molecule type" value="Genomic_DNA"/>
</dbReference>
<feature type="domain" description="Trimeric autotransporter adhesin YadA-like C-terminal membrane anchor" evidence="10">
    <location>
        <begin position="1241"/>
        <end position="1297"/>
    </location>
</feature>
<protein>
    <submittedName>
        <fullName evidence="11">YadA C-terminal domain-containing protein</fullName>
    </submittedName>
</protein>
<evidence type="ECO:0000259" key="10">
    <source>
        <dbReference type="Pfam" id="PF03895"/>
    </source>
</evidence>
<comment type="subcellular location">
    <subcellularLocation>
        <location evidence="2">Cell outer membrane</location>
    </subcellularLocation>
    <subcellularLocation>
        <location evidence="1">Cell surface</location>
    </subcellularLocation>
</comment>
<proteinExistence type="predicted"/>
<gene>
    <name evidence="11" type="ORF">ACFODO_00755</name>
</gene>
<accession>A0ABV7BA63</accession>
<evidence type="ECO:0000256" key="8">
    <source>
        <dbReference type="SAM" id="MobiDB-lite"/>
    </source>
</evidence>
<comment type="caution">
    <text evidence="11">The sequence shown here is derived from an EMBL/GenBank/DDBJ whole genome shotgun (WGS) entry which is preliminary data.</text>
</comment>
<dbReference type="InterPro" id="IPR045584">
    <property type="entry name" value="Pilin-like"/>
</dbReference>
<evidence type="ECO:0000256" key="6">
    <source>
        <dbReference type="ARBA" id="ARBA00023136"/>
    </source>
</evidence>
<keyword evidence="4" id="KW-0812">Transmembrane</keyword>
<evidence type="ECO:0000256" key="9">
    <source>
        <dbReference type="SAM" id="SignalP"/>
    </source>
</evidence>
<evidence type="ECO:0000256" key="5">
    <source>
        <dbReference type="ARBA" id="ARBA00022729"/>
    </source>
</evidence>
<feature type="region of interest" description="Disordered" evidence="8">
    <location>
        <begin position="882"/>
        <end position="909"/>
    </location>
</feature>
<evidence type="ECO:0000313" key="12">
    <source>
        <dbReference type="Proteomes" id="UP001595455"/>
    </source>
</evidence>
<keyword evidence="3" id="KW-1134">Transmembrane beta strand</keyword>
<keyword evidence="5 9" id="KW-0732">Signal</keyword>
<name>A0ABV7BA63_9GAMM</name>
<reference evidence="12" key="1">
    <citation type="journal article" date="2019" name="Int. J. Syst. Evol. Microbiol.">
        <title>The Global Catalogue of Microorganisms (GCM) 10K type strain sequencing project: providing services to taxonomists for standard genome sequencing and annotation.</title>
        <authorList>
            <consortium name="The Broad Institute Genomics Platform"/>
            <consortium name="The Broad Institute Genome Sequencing Center for Infectious Disease"/>
            <person name="Wu L."/>
            <person name="Ma J."/>
        </authorList>
    </citation>
    <scope>NUCLEOTIDE SEQUENCE [LARGE SCALE GENOMIC DNA]</scope>
    <source>
        <strain evidence="12">KCTC 62575</strain>
    </source>
</reference>
<evidence type="ECO:0000256" key="2">
    <source>
        <dbReference type="ARBA" id="ARBA00004442"/>
    </source>
</evidence>
<dbReference type="SUPFAM" id="SSF54523">
    <property type="entry name" value="Pili subunits"/>
    <property type="match status" value="1"/>
</dbReference>
<organism evidence="11 12">
    <name type="scientific">Acinetobacter sichuanensis</name>
    <dbReference type="NCBI Taxonomy" id="2136183"/>
    <lineage>
        <taxon>Bacteria</taxon>
        <taxon>Pseudomonadati</taxon>
        <taxon>Pseudomonadota</taxon>
        <taxon>Gammaproteobacteria</taxon>
        <taxon>Moraxellales</taxon>
        <taxon>Moraxellaceae</taxon>
        <taxon>Acinetobacter</taxon>
    </lineage>
</organism>
<evidence type="ECO:0000256" key="1">
    <source>
        <dbReference type="ARBA" id="ARBA00004241"/>
    </source>
</evidence>
<feature type="region of interest" description="Disordered" evidence="8">
    <location>
        <begin position="1038"/>
        <end position="1057"/>
    </location>
</feature>
<sequence>MKLVMKKTSLALAIATLSSATIAADYSYRPATDTKLGAYDQTSGTVDTKGNPLTTEIANSDKIESATAKVAGKKVEDNGVNYQQYAYTETRKGEVATSSTTTNDKVTDANTQLSRSEVISQNTQQSGLVTRTANTRVQLNDKGAEVKDSEQRTKDSSFEFSADDLAKVNNAIKQSYYNKTVNTAYTSADARATSRESQTKVTNLKSEAKRDANGKEIAGQFISTGTVAEETNTSNINFKSKVNTAGKTVSQDTAGRLSVSENSGTSETVNTDYAHNEKGEVAGYSLSANKKYLDESKVVNTKTAFADKKTSYDDVAALDVDTSFTSKTEQTSTSLLDNFNYINNTTVTGSNKEYKDGLSNLAFERSSSYTNKSTNREFVKNADGEYVLTNGKPTVAYTKATETSNESFDSEYQPTQYTAGKNQGKDYEILNNGGSTRYTDSAVQKSVDKSSSSETKTYADGFVAHTKTTSNDSADYKRSQQENIEVNRVLVDQATFDSKQLGTKNVGSIVTKPGSESTFKAGTVALTIEDSINDQIGSTNNIQINDINGHIVLNQGKEITEDQIQSWKDENGKQRYYVVLGKDLDGNDIRSEVTFTNGKGDETQDIKVATVVTSKSSHDYKENVDHSNTTVYDLNAKESNESATTSKDGKIVYDSSKGSKEETVKLYATGKNALDRETTQAYNKESTHTNYELDSKGNVVVLGVDTESSSGKASLQQYQAGQEKVWSSTSTAAKNNQSTDAKGNVTAYDKSDSSLAATQYAEGKNTLDRTIATNANASKKESGLIDLVNTPYYGVDEDGKALSATNGVLAKDELGRDVVSRQEPKTASIEAVRETTGAKKVDENVYQTGAVAYKKSEQSSSSLKDTYKDGTVVTQTNKSTDDVTLYNHGQSDKYRDSVKTNSQEGSGKTYELNAKGEAVVAETYEYTDNAKTTAVNYQEGKNALTSSTITESNGTEKVVTDARTTVSKGSAKDEDLVYQADQKIETEKKAESNFETVVSNKDKSGYTYTHAAKTNDVVNNTDMGLLASQDVKSTRVVTDTESLKQTGTDGKTTDVSITRGSDETRRTDYSLTNKQYGSETITAADGGKTVVAKTQTSVADKFGTTESDTLNRTETKVAADKTSTAKSETRVDNVQGITLTEEKITTDAAGKATTTVVGSTSIKAGEIKVGDVTINADKGLNAGNKVIGNVANGVVDSDAANMGQVRSFASDLNRRVDDVESTAYRGIAIALAAQQPVPNIQPGQFAVFGGVGHYEGESAGALGVTTVFGDGRTSLSGAIGVAGGSEVGGRIGVSYVFGGK</sequence>
<keyword evidence="12" id="KW-1185">Reference proteome</keyword>
<evidence type="ECO:0000256" key="7">
    <source>
        <dbReference type="ARBA" id="ARBA00023237"/>
    </source>
</evidence>
<feature type="region of interest" description="Disordered" evidence="8">
    <location>
        <begin position="250"/>
        <end position="270"/>
    </location>
</feature>
<evidence type="ECO:0000313" key="11">
    <source>
        <dbReference type="EMBL" id="MFC2993826.1"/>
    </source>
</evidence>
<feature type="signal peptide" evidence="9">
    <location>
        <begin position="1"/>
        <end position="23"/>
    </location>
</feature>
<dbReference type="Pfam" id="PF03895">
    <property type="entry name" value="YadA_anchor"/>
    <property type="match status" value="1"/>
</dbReference>
<evidence type="ECO:0000256" key="4">
    <source>
        <dbReference type="ARBA" id="ARBA00022692"/>
    </source>
</evidence>
<keyword evidence="7" id="KW-0998">Cell outer membrane</keyword>
<dbReference type="Gene3D" id="3.30.1300.30">
    <property type="entry name" value="GSPII I/J protein-like"/>
    <property type="match status" value="1"/>
</dbReference>
<keyword evidence="6" id="KW-0472">Membrane</keyword>
<dbReference type="InterPro" id="IPR005594">
    <property type="entry name" value="YadA_C"/>
</dbReference>